<dbReference type="SUPFAM" id="SSF55073">
    <property type="entry name" value="Nucleotide cyclase"/>
    <property type="match status" value="1"/>
</dbReference>
<evidence type="ECO:0000313" key="9">
    <source>
        <dbReference type="Proteomes" id="UP000199211"/>
    </source>
</evidence>
<evidence type="ECO:0000256" key="2">
    <source>
        <dbReference type="ARBA" id="ARBA00012528"/>
    </source>
</evidence>
<dbReference type="GO" id="GO:0052621">
    <property type="term" value="F:diguanylate cyclase activity"/>
    <property type="evidence" value="ECO:0007669"/>
    <property type="project" value="UniProtKB-EC"/>
</dbReference>
<dbReference type="InterPro" id="IPR048435">
    <property type="entry name" value="MASE6"/>
</dbReference>
<dbReference type="InterPro" id="IPR050469">
    <property type="entry name" value="Diguanylate_Cyclase"/>
</dbReference>
<feature type="transmembrane region" description="Helical" evidence="4">
    <location>
        <begin position="119"/>
        <end position="137"/>
    </location>
</feature>
<dbReference type="NCBIfam" id="TIGR00254">
    <property type="entry name" value="GGDEF"/>
    <property type="match status" value="1"/>
</dbReference>
<organism evidence="6 8">
    <name type="scientific">Marinobacter salarius</name>
    <dbReference type="NCBI Taxonomy" id="1420917"/>
    <lineage>
        <taxon>Bacteria</taxon>
        <taxon>Pseudomonadati</taxon>
        <taxon>Pseudomonadota</taxon>
        <taxon>Gammaproteobacteria</taxon>
        <taxon>Pseudomonadales</taxon>
        <taxon>Marinobacteraceae</taxon>
        <taxon>Marinobacter</taxon>
    </lineage>
</organism>
<reference evidence="7 9" key="1">
    <citation type="submission" date="2016-10" db="EMBL/GenBank/DDBJ databases">
        <authorList>
            <person name="Varghese N."/>
            <person name="Submissions S."/>
        </authorList>
    </citation>
    <scope>NUCLEOTIDE SEQUENCE [LARGE SCALE GENOMIC DNA]</scope>
    <source>
        <strain evidence="7 9">DSM 26291</strain>
    </source>
</reference>
<evidence type="ECO:0000256" key="1">
    <source>
        <dbReference type="ARBA" id="ARBA00001946"/>
    </source>
</evidence>
<evidence type="ECO:0000313" key="6">
    <source>
        <dbReference type="EMBL" id="ARM86027.1"/>
    </source>
</evidence>
<keyword evidence="6" id="KW-0548">Nucleotidyltransferase</keyword>
<evidence type="ECO:0000259" key="5">
    <source>
        <dbReference type="PROSITE" id="PS50887"/>
    </source>
</evidence>
<gene>
    <name evidence="6" type="primary">dosC</name>
    <name evidence="6" type="ORF">MARSALSMR5_04007</name>
    <name evidence="7" type="ORF">SAMN04487868_103101</name>
</gene>
<accession>A0A1W6KF53</accession>
<dbReference type="InterPro" id="IPR029787">
    <property type="entry name" value="Nucleotide_cyclase"/>
</dbReference>
<name>A0A1W6KF53_9GAMM</name>
<reference evidence="6 8" key="2">
    <citation type="submission" date="2017-04" db="EMBL/GenBank/DDBJ databases">
        <title>Genome Sequence of Marinobacter salarius strain SMR5 Isolated from a culture of the Diatom Skeletonema marinoi.</title>
        <authorList>
            <person name="Topel M."/>
            <person name="Pinder M.I.M."/>
            <person name="Johansson O.N."/>
            <person name="Kourtchenko O."/>
            <person name="Godhe A."/>
            <person name="Clarke A.K."/>
        </authorList>
    </citation>
    <scope>NUCLEOTIDE SEQUENCE [LARGE SCALE GENOMIC DNA]</scope>
    <source>
        <strain evidence="6 8">SMR5</strain>
    </source>
</reference>
<sequence length="359" mass="40099">MDSYKEPLKALARPYRKAVLKALLVLTMLGGALFAMLNLLTGSYPLAIVELAMGAYAILVYRAVRNTQHLERWIIAYAIPFFTAMMFAMTIPRASATVHAWVLLIPIVSHLLMGRRLGLAISVFYMSVAGIIFLLRYHDEPAMMQALPVANIAVISLCILVFSHVYEVTREQSQRQLLKIAQTDTLTGLANRARLSDIFKREQQRSRRYNTPMTLLALDLDHFKEVNDRYGHDTGDLALQHVARIFRECLRATDLAARLGGEEFGILLTNTNGQQGLEVAEKIRIAVASTPLTVNNDVIRLTLSGGVAEFGPDGETLRQLVREADKRLYEAKDRGRNLIIPAETTASLLEPLESDTHRA</sequence>
<dbReference type="Proteomes" id="UP000193100">
    <property type="component" value="Chromosome"/>
</dbReference>
<evidence type="ECO:0000256" key="4">
    <source>
        <dbReference type="SAM" id="Phobius"/>
    </source>
</evidence>
<protein>
    <recommendedName>
        <fullName evidence="2">diguanylate cyclase</fullName>
        <ecNumber evidence="2">2.7.7.65</ecNumber>
    </recommendedName>
</protein>
<dbReference type="PROSITE" id="PS50887">
    <property type="entry name" value="GGDEF"/>
    <property type="match status" value="1"/>
</dbReference>
<dbReference type="PANTHER" id="PTHR45138:SF9">
    <property type="entry name" value="DIGUANYLATE CYCLASE DGCM-RELATED"/>
    <property type="match status" value="1"/>
</dbReference>
<comment type="cofactor">
    <cofactor evidence="1">
        <name>Mg(2+)</name>
        <dbReference type="ChEBI" id="CHEBI:18420"/>
    </cofactor>
</comment>
<comment type="catalytic activity">
    <reaction evidence="3">
        <text>2 GTP = 3',3'-c-di-GMP + 2 diphosphate</text>
        <dbReference type="Rhea" id="RHEA:24898"/>
        <dbReference type="ChEBI" id="CHEBI:33019"/>
        <dbReference type="ChEBI" id="CHEBI:37565"/>
        <dbReference type="ChEBI" id="CHEBI:58805"/>
        <dbReference type="EC" id="2.7.7.65"/>
    </reaction>
</comment>
<dbReference type="EMBL" id="FOTV01000003">
    <property type="protein sequence ID" value="SFL50971.1"/>
    <property type="molecule type" value="Genomic_DNA"/>
</dbReference>
<dbReference type="GeneID" id="77257922"/>
<dbReference type="FunFam" id="3.30.70.270:FF:000001">
    <property type="entry name" value="Diguanylate cyclase domain protein"/>
    <property type="match status" value="1"/>
</dbReference>
<dbReference type="Gene3D" id="3.30.70.270">
    <property type="match status" value="1"/>
</dbReference>
<evidence type="ECO:0000313" key="7">
    <source>
        <dbReference type="EMBL" id="SFL50971.1"/>
    </source>
</evidence>
<keyword evidence="4" id="KW-1133">Transmembrane helix</keyword>
<dbReference type="CDD" id="cd01949">
    <property type="entry name" value="GGDEF"/>
    <property type="match status" value="1"/>
</dbReference>
<keyword evidence="6" id="KW-0808">Transferase</keyword>
<feature type="transmembrane region" description="Helical" evidence="4">
    <location>
        <begin position="18"/>
        <end position="37"/>
    </location>
</feature>
<feature type="transmembrane region" description="Helical" evidence="4">
    <location>
        <begin position="96"/>
        <end position="112"/>
    </location>
</feature>
<keyword evidence="4" id="KW-0472">Membrane</keyword>
<dbReference type="EMBL" id="CP020931">
    <property type="protein sequence ID" value="ARM86027.1"/>
    <property type="molecule type" value="Genomic_DNA"/>
</dbReference>
<keyword evidence="9" id="KW-1185">Reference proteome</keyword>
<accession>A0A1I4IB38</accession>
<dbReference type="InterPro" id="IPR000160">
    <property type="entry name" value="GGDEF_dom"/>
</dbReference>
<feature type="domain" description="GGDEF" evidence="5">
    <location>
        <begin position="211"/>
        <end position="344"/>
    </location>
</feature>
<evidence type="ECO:0000313" key="8">
    <source>
        <dbReference type="Proteomes" id="UP000193100"/>
    </source>
</evidence>
<dbReference type="AlphaFoldDB" id="A0A1W6KF53"/>
<dbReference type="PANTHER" id="PTHR45138">
    <property type="entry name" value="REGULATORY COMPONENTS OF SENSORY TRANSDUCTION SYSTEM"/>
    <property type="match status" value="1"/>
</dbReference>
<dbReference type="SMART" id="SM00267">
    <property type="entry name" value="GGDEF"/>
    <property type="match status" value="1"/>
</dbReference>
<keyword evidence="4" id="KW-0812">Transmembrane</keyword>
<feature type="transmembrane region" description="Helical" evidence="4">
    <location>
        <begin position="149"/>
        <end position="169"/>
    </location>
</feature>
<feature type="transmembrane region" description="Helical" evidence="4">
    <location>
        <begin position="43"/>
        <end position="61"/>
    </location>
</feature>
<feature type="transmembrane region" description="Helical" evidence="4">
    <location>
        <begin position="73"/>
        <end position="90"/>
    </location>
</feature>
<proteinExistence type="predicted"/>
<dbReference type="Pfam" id="PF00990">
    <property type="entry name" value="GGDEF"/>
    <property type="match status" value="1"/>
</dbReference>
<dbReference type="EC" id="2.7.7.65" evidence="2"/>
<dbReference type="Proteomes" id="UP000199211">
    <property type="component" value="Unassembled WGS sequence"/>
</dbReference>
<evidence type="ECO:0000256" key="3">
    <source>
        <dbReference type="ARBA" id="ARBA00034247"/>
    </source>
</evidence>
<dbReference type="RefSeq" id="WP_036202215.1">
    <property type="nucleotide sequence ID" value="NZ_CP020931.1"/>
</dbReference>
<dbReference type="Pfam" id="PF20966">
    <property type="entry name" value="MASE6"/>
    <property type="match status" value="1"/>
</dbReference>
<dbReference type="InterPro" id="IPR043128">
    <property type="entry name" value="Rev_trsase/Diguanyl_cyclase"/>
</dbReference>